<proteinExistence type="predicted"/>
<dbReference type="Gene3D" id="3.40.50.720">
    <property type="entry name" value="NAD(P)-binding Rossmann-like Domain"/>
    <property type="match status" value="1"/>
</dbReference>
<accession>A0A4R6VWW3</accession>
<feature type="domain" description="Enoyl reductase (ER)" evidence="1">
    <location>
        <begin position="10"/>
        <end position="316"/>
    </location>
</feature>
<dbReference type="SUPFAM" id="SSF50129">
    <property type="entry name" value="GroES-like"/>
    <property type="match status" value="1"/>
</dbReference>
<dbReference type="InterPro" id="IPR052733">
    <property type="entry name" value="Chloroplast_QOR"/>
</dbReference>
<comment type="caution">
    <text evidence="2">The sequence shown here is derived from an EMBL/GenBank/DDBJ whole genome shotgun (WGS) entry which is preliminary data.</text>
</comment>
<name>A0A4R6VWW3_9HYPH</name>
<dbReference type="PANTHER" id="PTHR44013">
    <property type="entry name" value="ZINC-TYPE ALCOHOL DEHYDROGENASE-LIKE PROTEIN C16A3.02C"/>
    <property type="match status" value="1"/>
</dbReference>
<dbReference type="InterPro" id="IPR036291">
    <property type="entry name" value="NAD(P)-bd_dom_sf"/>
</dbReference>
<dbReference type="PANTHER" id="PTHR44013:SF1">
    <property type="entry name" value="ZINC-TYPE ALCOHOL DEHYDROGENASE-LIKE PROTEIN C16A3.02C"/>
    <property type="match status" value="1"/>
</dbReference>
<organism evidence="2 3">
    <name type="scientific">Maritalea mobilis</name>
    <dbReference type="NCBI Taxonomy" id="483324"/>
    <lineage>
        <taxon>Bacteria</taxon>
        <taxon>Pseudomonadati</taxon>
        <taxon>Pseudomonadota</taxon>
        <taxon>Alphaproteobacteria</taxon>
        <taxon>Hyphomicrobiales</taxon>
        <taxon>Devosiaceae</taxon>
        <taxon>Maritalea</taxon>
    </lineage>
</organism>
<dbReference type="Pfam" id="PF13602">
    <property type="entry name" value="ADH_zinc_N_2"/>
    <property type="match status" value="1"/>
</dbReference>
<gene>
    <name evidence="2" type="ORF">ATL17_1389</name>
</gene>
<dbReference type="SUPFAM" id="SSF51735">
    <property type="entry name" value="NAD(P)-binding Rossmann-fold domains"/>
    <property type="match status" value="1"/>
</dbReference>
<dbReference type="SMART" id="SM00829">
    <property type="entry name" value="PKS_ER"/>
    <property type="match status" value="1"/>
</dbReference>
<dbReference type="Pfam" id="PF08240">
    <property type="entry name" value="ADH_N"/>
    <property type="match status" value="1"/>
</dbReference>
<dbReference type="InterPro" id="IPR011032">
    <property type="entry name" value="GroES-like_sf"/>
</dbReference>
<dbReference type="Proteomes" id="UP000295391">
    <property type="component" value="Unassembled WGS sequence"/>
</dbReference>
<dbReference type="AlphaFoldDB" id="A0A4R6VWW3"/>
<dbReference type="Gene3D" id="3.90.180.10">
    <property type="entry name" value="Medium-chain alcohol dehydrogenases, catalytic domain"/>
    <property type="match status" value="1"/>
</dbReference>
<evidence type="ECO:0000259" key="1">
    <source>
        <dbReference type="SMART" id="SM00829"/>
    </source>
</evidence>
<protein>
    <submittedName>
        <fullName evidence="2">NADPH:quinone reductase-like Zn-dependent oxidoreductase</fullName>
    </submittedName>
</protein>
<dbReference type="RefSeq" id="WP_133571999.1">
    <property type="nucleotide sequence ID" value="NZ_SNYR01000001.1"/>
</dbReference>
<evidence type="ECO:0000313" key="2">
    <source>
        <dbReference type="EMBL" id="TDQ67376.1"/>
    </source>
</evidence>
<reference evidence="2 3" key="1">
    <citation type="submission" date="2019-03" db="EMBL/GenBank/DDBJ databases">
        <title>Genomic Encyclopedia of Type Strains, Phase III (KMG-III): the genomes of soil and plant-associated and newly described type strains.</title>
        <authorList>
            <person name="Whitman W."/>
        </authorList>
    </citation>
    <scope>NUCLEOTIDE SEQUENCE [LARGE SCALE GENOMIC DNA]</scope>
    <source>
        <strain evidence="2 3">CGMCC 1.7002</strain>
    </source>
</reference>
<evidence type="ECO:0000313" key="3">
    <source>
        <dbReference type="Proteomes" id="UP000295391"/>
    </source>
</evidence>
<dbReference type="InterPro" id="IPR013154">
    <property type="entry name" value="ADH-like_N"/>
</dbReference>
<keyword evidence="3" id="KW-1185">Reference proteome</keyword>
<dbReference type="GO" id="GO:0016491">
    <property type="term" value="F:oxidoreductase activity"/>
    <property type="evidence" value="ECO:0007669"/>
    <property type="project" value="InterPro"/>
</dbReference>
<dbReference type="CDD" id="cd08267">
    <property type="entry name" value="MDR1"/>
    <property type="match status" value="1"/>
</dbReference>
<dbReference type="EMBL" id="SNYR01000001">
    <property type="protein sequence ID" value="TDQ67376.1"/>
    <property type="molecule type" value="Genomic_DNA"/>
</dbReference>
<dbReference type="InterPro" id="IPR020843">
    <property type="entry name" value="ER"/>
</dbReference>
<dbReference type="OrthoDB" id="5295340at2"/>
<sequence>MKAYTCDNYGAAETLQLQEVEQPRPKADELLIHLHATSLNSWDWDKLRGHVLTRFEGLRAPADRILGGDVAGIVTAIGDDVKNFAIGDRVFGDLSQSGWGAFAEYTTGKAHHFAKMPDNISFAEAATIPQAGLLALQALRTADVQPCMHVLINGGGSGTGMFAIQLAKYYGATVHAVDNAEKQEAMTIFGADHVYDYKQVNFTRLSQKFDIVIELVAQRSPAQCLRSLKSRGKYIVVGGKPLNLLRLFLAGRKTREDGKIVKILMWENNPEDMLTLAEMVRDKKIRCFIEEVFPFEKLKSAVDAQANYLAKGKHVVHMLPENAENSTTQA</sequence>